<name>A0A9K3D7B2_9EUKA</name>
<dbReference type="EMBL" id="BDIP01006059">
    <property type="protein sequence ID" value="GIQ90339.1"/>
    <property type="molecule type" value="Genomic_DNA"/>
</dbReference>
<reference evidence="1 2" key="1">
    <citation type="journal article" date="2018" name="PLoS ONE">
        <title>The draft genome of Kipferlia bialata reveals reductive genome evolution in fornicate parasites.</title>
        <authorList>
            <person name="Tanifuji G."/>
            <person name="Takabayashi S."/>
            <person name="Kume K."/>
            <person name="Takagi M."/>
            <person name="Nakayama T."/>
            <person name="Kamikawa R."/>
            <person name="Inagaki Y."/>
            <person name="Hashimoto T."/>
        </authorList>
    </citation>
    <scope>NUCLEOTIDE SEQUENCE [LARGE SCALE GENOMIC DNA]</scope>
    <source>
        <strain evidence="1">NY0173</strain>
    </source>
</reference>
<dbReference type="InterPro" id="IPR001160">
    <property type="entry name" value="Peptidase_M20C"/>
</dbReference>
<evidence type="ECO:0000313" key="2">
    <source>
        <dbReference type="Proteomes" id="UP000265618"/>
    </source>
</evidence>
<dbReference type="GO" id="GO:0006508">
    <property type="term" value="P:proteolysis"/>
    <property type="evidence" value="ECO:0007669"/>
    <property type="project" value="InterPro"/>
</dbReference>
<sequence>MSTIVEQLGAPAAVWEYFAEICTVPHGSGNTEALCDHLHKKFLALGFECIKDDVGNLVIIKEADEGFEKAPCVCLQGHLDMVCTKSADSTHNFETDPIKLRIDGDWLLATGTTL</sequence>
<evidence type="ECO:0000313" key="1">
    <source>
        <dbReference type="EMBL" id="GIQ90339.1"/>
    </source>
</evidence>
<comment type="caution">
    <text evidence="1">The sequence shown here is derived from an EMBL/GenBank/DDBJ whole genome shotgun (WGS) entry which is preliminary data.</text>
</comment>
<accession>A0A9K3D7B2</accession>
<dbReference type="PRINTS" id="PR00934">
    <property type="entry name" value="XHISDIPTASE"/>
</dbReference>
<gene>
    <name evidence="1" type="ORF">KIPB_013095</name>
</gene>
<dbReference type="GO" id="GO:0005829">
    <property type="term" value="C:cytosol"/>
    <property type="evidence" value="ECO:0007669"/>
    <property type="project" value="TreeGrafter"/>
</dbReference>
<dbReference type="OrthoDB" id="191370at2759"/>
<dbReference type="GO" id="GO:0070573">
    <property type="term" value="F:metallodipeptidase activity"/>
    <property type="evidence" value="ECO:0007669"/>
    <property type="project" value="TreeGrafter"/>
</dbReference>
<dbReference type="SUPFAM" id="SSF53187">
    <property type="entry name" value="Zn-dependent exopeptidases"/>
    <property type="match status" value="1"/>
</dbReference>
<feature type="non-terminal residue" evidence="1">
    <location>
        <position position="114"/>
    </location>
</feature>
<keyword evidence="2" id="KW-1185">Reference proteome</keyword>
<protein>
    <submittedName>
        <fullName evidence="1">Peptidase M20C, Xaa-His dipeptidase</fullName>
    </submittedName>
</protein>
<dbReference type="Gene3D" id="3.40.630.10">
    <property type="entry name" value="Zn peptidases"/>
    <property type="match status" value="1"/>
</dbReference>
<organism evidence="1 2">
    <name type="scientific">Kipferlia bialata</name>
    <dbReference type="NCBI Taxonomy" id="797122"/>
    <lineage>
        <taxon>Eukaryota</taxon>
        <taxon>Metamonada</taxon>
        <taxon>Carpediemonas-like organisms</taxon>
        <taxon>Kipferlia</taxon>
    </lineage>
</organism>
<proteinExistence type="predicted"/>
<dbReference type="Proteomes" id="UP000265618">
    <property type="component" value="Unassembled WGS sequence"/>
</dbReference>
<dbReference type="PANTHER" id="PTHR43501">
    <property type="entry name" value="CYTOSOL NON-SPECIFIC DIPEPTIDASE"/>
    <property type="match status" value="1"/>
</dbReference>
<dbReference type="AlphaFoldDB" id="A0A9K3D7B2"/>
<dbReference type="PANTHER" id="PTHR43501:SF1">
    <property type="entry name" value="CYTOSOL NON-SPECIFIC DIPEPTIDASE"/>
    <property type="match status" value="1"/>
</dbReference>